<dbReference type="PANTHER" id="PTHR37302">
    <property type="entry name" value="SLR1116 PROTEIN"/>
    <property type="match status" value="1"/>
</dbReference>
<evidence type="ECO:0000256" key="3">
    <source>
        <dbReference type="PIRSR" id="PIRSR607837-1"/>
    </source>
</evidence>
<dbReference type="RefSeq" id="WP_419192551.1">
    <property type="nucleotide sequence ID" value="NZ_CP036279.1"/>
</dbReference>
<dbReference type="KEGG" id="knv:Pan216_31550"/>
<proteinExistence type="inferred from homology"/>
<evidence type="ECO:0000256" key="2">
    <source>
        <dbReference type="ARBA" id="ARBA00022723"/>
    </source>
</evidence>
<feature type="binding site" evidence="3">
    <location>
        <position position="148"/>
    </location>
    <ligand>
        <name>a divalent metal cation</name>
        <dbReference type="ChEBI" id="CHEBI:60240"/>
    </ligand>
</feature>
<dbReference type="InterPro" id="IPR007837">
    <property type="entry name" value="DinB"/>
</dbReference>
<dbReference type="Gene3D" id="1.20.120.450">
    <property type="entry name" value="dinb family like domain"/>
    <property type="match status" value="1"/>
</dbReference>
<name>A0A518B5M9_9BACT</name>
<dbReference type="InterPro" id="IPR034660">
    <property type="entry name" value="DinB/YfiT-like"/>
</dbReference>
<feature type="binding site" evidence="3">
    <location>
        <position position="50"/>
    </location>
    <ligand>
        <name>a divalent metal cation</name>
        <dbReference type="ChEBI" id="CHEBI:60240"/>
    </ligand>
</feature>
<dbReference type="GO" id="GO:0046872">
    <property type="term" value="F:metal ion binding"/>
    <property type="evidence" value="ECO:0007669"/>
    <property type="project" value="UniProtKB-KW"/>
</dbReference>
<comment type="similarity">
    <text evidence="1">Belongs to the DinB family.</text>
</comment>
<protein>
    <submittedName>
        <fullName evidence="4">DinB family protein</fullName>
    </submittedName>
</protein>
<evidence type="ECO:0000313" key="4">
    <source>
        <dbReference type="EMBL" id="QDU62288.1"/>
    </source>
</evidence>
<organism evidence="4 5">
    <name type="scientific">Kolteria novifilia</name>
    <dbReference type="NCBI Taxonomy" id="2527975"/>
    <lineage>
        <taxon>Bacteria</taxon>
        <taxon>Pseudomonadati</taxon>
        <taxon>Planctomycetota</taxon>
        <taxon>Planctomycetia</taxon>
        <taxon>Kolteriales</taxon>
        <taxon>Kolteriaceae</taxon>
        <taxon>Kolteria</taxon>
    </lineage>
</organism>
<sequence length="184" mass="20428">MNALAIVRRLHEHRAWVNGKLLTAADTLPMSRLTQPLAIGQGSLWKTLVHLFAAEFVWLEALEGNPDPLLPGDVRGKLPGNQEGEGALGDVDELRRSWLALEDRWRAYLERLSVEDLERDVLKVSTSSGKGKTHVTRRADVLLHVCTHAQYTTAQAINMMRQLGVHELPDVMLISLARQQGASG</sequence>
<accession>A0A518B5M9</accession>
<reference evidence="4 5" key="1">
    <citation type="submission" date="2019-02" db="EMBL/GenBank/DDBJ databases">
        <title>Deep-cultivation of Planctomycetes and their phenomic and genomic characterization uncovers novel biology.</title>
        <authorList>
            <person name="Wiegand S."/>
            <person name="Jogler M."/>
            <person name="Boedeker C."/>
            <person name="Pinto D."/>
            <person name="Vollmers J."/>
            <person name="Rivas-Marin E."/>
            <person name="Kohn T."/>
            <person name="Peeters S.H."/>
            <person name="Heuer A."/>
            <person name="Rast P."/>
            <person name="Oberbeckmann S."/>
            <person name="Bunk B."/>
            <person name="Jeske O."/>
            <person name="Meyerdierks A."/>
            <person name="Storesund J.E."/>
            <person name="Kallscheuer N."/>
            <person name="Luecker S."/>
            <person name="Lage O.M."/>
            <person name="Pohl T."/>
            <person name="Merkel B.J."/>
            <person name="Hornburger P."/>
            <person name="Mueller R.-W."/>
            <person name="Bruemmer F."/>
            <person name="Labrenz M."/>
            <person name="Spormann A.M."/>
            <person name="Op den Camp H."/>
            <person name="Overmann J."/>
            <person name="Amann R."/>
            <person name="Jetten M.S.M."/>
            <person name="Mascher T."/>
            <person name="Medema M.H."/>
            <person name="Devos D.P."/>
            <person name="Kaster A.-K."/>
            <person name="Ovreas L."/>
            <person name="Rohde M."/>
            <person name="Galperin M.Y."/>
            <person name="Jogler C."/>
        </authorList>
    </citation>
    <scope>NUCLEOTIDE SEQUENCE [LARGE SCALE GENOMIC DNA]</scope>
    <source>
        <strain evidence="4 5">Pan216</strain>
    </source>
</reference>
<gene>
    <name evidence="4" type="ORF">Pan216_31550</name>
</gene>
<dbReference type="PANTHER" id="PTHR37302:SF3">
    <property type="entry name" value="DAMAGE-INDUCIBLE PROTEIN DINB"/>
    <property type="match status" value="1"/>
</dbReference>
<dbReference type="SUPFAM" id="SSF109854">
    <property type="entry name" value="DinB/YfiT-like putative metalloenzymes"/>
    <property type="match status" value="1"/>
</dbReference>
<evidence type="ECO:0000313" key="5">
    <source>
        <dbReference type="Proteomes" id="UP000317093"/>
    </source>
</evidence>
<evidence type="ECO:0000256" key="1">
    <source>
        <dbReference type="ARBA" id="ARBA00008635"/>
    </source>
</evidence>
<dbReference type="Pfam" id="PF05163">
    <property type="entry name" value="DinB"/>
    <property type="match status" value="1"/>
</dbReference>
<dbReference type="Proteomes" id="UP000317093">
    <property type="component" value="Chromosome"/>
</dbReference>
<dbReference type="AlphaFoldDB" id="A0A518B5M9"/>
<dbReference type="EMBL" id="CP036279">
    <property type="protein sequence ID" value="QDU62288.1"/>
    <property type="molecule type" value="Genomic_DNA"/>
</dbReference>
<keyword evidence="2 3" id="KW-0479">Metal-binding</keyword>
<keyword evidence="5" id="KW-1185">Reference proteome</keyword>